<proteinExistence type="predicted"/>
<evidence type="ECO:0000313" key="1">
    <source>
        <dbReference type="EMBL" id="SPV20860.1"/>
    </source>
</evidence>
<dbReference type="GeneID" id="56662947"/>
<accession>A0AAE8T4G5</accession>
<dbReference type="EMBL" id="UARD01000023">
    <property type="protein sequence ID" value="SPV20860.1"/>
    <property type="molecule type" value="Genomic_DNA"/>
</dbReference>
<dbReference type="RefSeq" id="WP_226233393.1">
    <property type="nucleotide sequence ID" value="NZ_CADDZZ010000002.1"/>
</dbReference>
<dbReference type="AlphaFoldDB" id="A0AAE8T4G5"/>
<evidence type="ECO:0000313" key="2">
    <source>
        <dbReference type="Proteomes" id="UP000250416"/>
    </source>
</evidence>
<reference evidence="1 2" key="1">
    <citation type="submission" date="2018-06" db="EMBL/GenBank/DDBJ databases">
        <authorList>
            <consortium name="Pathogen Informatics"/>
            <person name="Doyle S."/>
        </authorList>
    </citation>
    <scope>NUCLEOTIDE SEQUENCE [LARGE SCALE GENOMIC DNA]</scope>
    <source>
        <strain evidence="1 2">NCTC10661</strain>
    </source>
</reference>
<sequence>MRISRRVQQNEAAIFVQGSGLGGARPKATSSAGSLIRTHKSYIQQRYTYDGQCKAAGLSNMHGLRHRYAQDRYEALADWKTPAAGGLRRGH</sequence>
<dbReference type="Proteomes" id="UP000250416">
    <property type="component" value="Unassembled WGS sequence"/>
</dbReference>
<gene>
    <name evidence="1" type="ORF">NCTC10661_04227</name>
</gene>
<protein>
    <recommendedName>
        <fullName evidence="3">Integrase</fullName>
    </recommendedName>
</protein>
<organism evidence="1 2">
    <name type="scientific">Burkholderia cepacia</name>
    <name type="common">Pseudomonas cepacia</name>
    <dbReference type="NCBI Taxonomy" id="292"/>
    <lineage>
        <taxon>Bacteria</taxon>
        <taxon>Pseudomonadati</taxon>
        <taxon>Pseudomonadota</taxon>
        <taxon>Betaproteobacteria</taxon>
        <taxon>Burkholderiales</taxon>
        <taxon>Burkholderiaceae</taxon>
        <taxon>Burkholderia</taxon>
        <taxon>Burkholderia cepacia complex</taxon>
    </lineage>
</organism>
<name>A0AAE8T4G5_BURCE</name>
<evidence type="ECO:0008006" key="3">
    <source>
        <dbReference type="Google" id="ProtNLM"/>
    </source>
</evidence>
<comment type="caution">
    <text evidence="1">The sequence shown here is derived from an EMBL/GenBank/DDBJ whole genome shotgun (WGS) entry which is preliminary data.</text>
</comment>